<dbReference type="AlphaFoldDB" id="A0AAV2T4I7"/>
<dbReference type="Pfam" id="PF20067">
    <property type="entry name" value="SSL_N"/>
    <property type="match status" value="1"/>
</dbReference>
<evidence type="ECO:0000256" key="1">
    <source>
        <dbReference type="ARBA" id="ARBA00009191"/>
    </source>
</evidence>
<evidence type="ECO:0000259" key="4">
    <source>
        <dbReference type="Pfam" id="PF03088"/>
    </source>
</evidence>
<dbReference type="GO" id="GO:0012505">
    <property type="term" value="C:endomembrane system"/>
    <property type="evidence" value="ECO:0007669"/>
    <property type="project" value="TreeGrafter"/>
</dbReference>
<organism evidence="5 6">
    <name type="scientific">Calicophoron daubneyi</name>
    <name type="common">Rumen fluke</name>
    <name type="synonym">Paramphistomum daubneyi</name>
    <dbReference type="NCBI Taxonomy" id="300641"/>
    <lineage>
        <taxon>Eukaryota</taxon>
        <taxon>Metazoa</taxon>
        <taxon>Spiralia</taxon>
        <taxon>Lophotrochozoa</taxon>
        <taxon>Platyhelminthes</taxon>
        <taxon>Trematoda</taxon>
        <taxon>Digenea</taxon>
        <taxon>Plagiorchiida</taxon>
        <taxon>Pronocephalata</taxon>
        <taxon>Paramphistomoidea</taxon>
        <taxon>Paramphistomidae</taxon>
        <taxon>Calicophoron</taxon>
    </lineage>
</organism>
<proteinExistence type="inferred from homology"/>
<dbReference type="Proteomes" id="UP001497525">
    <property type="component" value="Unassembled WGS sequence"/>
</dbReference>
<dbReference type="PANTHER" id="PTHR10426">
    <property type="entry name" value="STRICTOSIDINE SYNTHASE-RELATED"/>
    <property type="match status" value="1"/>
</dbReference>
<comment type="caution">
    <text evidence="5">The sequence shown here is derived from an EMBL/GenBank/DDBJ whole genome shotgun (WGS) entry which is preliminary data.</text>
</comment>
<dbReference type="InterPro" id="IPR018119">
    <property type="entry name" value="Strictosidine_synth_cons-reg"/>
</dbReference>
<evidence type="ECO:0000256" key="3">
    <source>
        <dbReference type="ARBA" id="ARBA00023180"/>
    </source>
</evidence>
<sequence>MANILFYTTLFVALLSVATYFFISEDIDAVVLDLEPVSAFPENIATNANLSDVSSLTIDDFHGPESLVFVNGSLYTGVSEGKILRVNGTDVHVFANFCLSNGDCGRPAGMRLSLNKKQFFVVDSVLGIYLVSLLNGEGTSKKVFPQMNESGFSFLNDLDVLTNGNLLVSQSSTKYSVRQFPYELMEGKPNGRLLVVNPNVGAWRVLTPDLHIPNGVQLHRDGNSVLVAESGKFRVLRISLTDGSKTVFADGLPGMPDNIRLSPRGGYWVPVSLLRTSFHGRVFDWLFARPSLRRIVFKFAIKFYPSFLEAISSSMLLRLDEDGKIVEVRKDPTNRVPFVSEVMENEGQLYLASPCLPYISHLKV</sequence>
<dbReference type="Gene3D" id="2.120.10.30">
    <property type="entry name" value="TolB, C-terminal domain"/>
    <property type="match status" value="1"/>
</dbReference>
<dbReference type="Pfam" id="PF03088">
    <property type="entry name" value="Str_synth"/>
    <property type="match status" value="1"/>
</dbReference>
<evidence type="ECO:0000313" key="5">
    <source>
        <dbReference type="EMBL" id="CAL5130432.1"/>
    </source>
</evidence>
<comment type="similarity">
    <text evidence="1">Belongs to the strictosidine synthase family.</text>
</comment>
<dbReference type="InterPro" id="IPR011042">
    <property type="entry name" value="6-blade_b-propeller_TolB-like"/>
</dbReference>
<gene>
    <name evidence="5" type="ORF">CDAUBV1_LOCUS2306</name>
</gene>
<evidence type="ECO:0000313" key="6">
    <source>
        <dbReference type="Proteomes" id="UP001497525"/>
    </source>
</evidence>
<protein>
    <recommendedName>
        <fullName evidence="4">Strictosidine synthase conserved region domain-containing protein</fullName>
    </recommendedName>
</protein>
<dbReference type="EMBL" id="CAXLJL010000065">
    <property type="protein sequence ID" value="CAL5130432.1"/>
    <property type="molecule type" value="Genomic_DNA"/>
</dbReference>
<dbReference type="GO" id="GO:0016787">
    <property type="term" value="F:hydrolase activity"/>
    <property type="evidence" value="ECO:0007669"/>
    <property type="project" value="TreeGrafter"/>
</dbReference>
<dbReference type="SUPFAM" id="SSF63829">
    <property type="entry name" value="Calcium-dependent phosphotriesterase"/>
    <property type="match status" value="1"/>
</dbReference>
<accession>A0AAV2T4I7</accession>
<keyword evidence="2" id="KW-0597">Phosphoprotein</keyword>
<reference evidence="5" key="1">
    <citation type="submission" date="2024-06" db="EMBL/GenBank/DDBJ databases">
        <authorList>
            <person name="Liu X."/>
            <person name="Lenzi L."/>
            <person name="Haldenby T S."/>
            <person name="Uol C."/>
        </authorList>
    </citation>
    <scope>NUCLEOTIDE SEQUENCE</scope>
</reference>
<evidence type="ECO:0000256" key="2">
    <source>
        <dbReference type="ARBA" id="ARBA00022553"/>
    </source>
</evidence>
<dbReference type="PANTHER" id="PTHR10426:SF88">
    <property type="entry name" value="ADIPOCYTE PLASMA MEMBRANE-ASSOCIATED PROTEIN HEMOMUCIN-RELATED"/>
    <property type="match status" value="1"/>
</dbReference>
<name>A0AAV2T4I7_CALDB</name>
<keyword evidence="3" id="KW-0325">Glycoprotein</keyword>
<feature type="domain" description="Strictosidine synthase conserved region" evidence="4">
    <location>
        <begin position="156"/>
        <end position="237"/>
    </location>
</feature>